<dbReference type="RefSeq" id="WP_342845878.1">
    <property type="nucleotide sequence ID" value="NZ_JBBMQO010000001.1"/>
</dbReference>
<comment type="similarity">
    <text evidence="6">Belongs to the inorganic phosphate transporter (PiT) (TC 2.A.20) family.</text>
</comment>
<dbReference type="InterPro" id="IPR001204">
    <property type="entry name" value="Phos_transporter"/>
</dbReference>
<feature type="transmembrane region" description="Helical" evidence="6">
    <location>
        <begin position="469"/>
        <end position="495"/>
    </location>
</feature>
<feature type="transmembrane region" description="Helical" evidence="6">
    <location>
        <begin position="390"/>
        <end position="409"/>
    </location>
</feature>
<proteinExistence type="inferred from homology"/>
<keyword evidence="4 6" id="KW-1133">Transmembrane helix</keyword>
<feature type="transmembrane region" description="Helical" evidence="6">
    <location>
        <begin position="351"/>
        <end position="370"/>
    </location>
</feature>
<evidence type="ECO:0000256" key="6">
    <source>
        <dbReference type="RuleBase" id="RU363058"/>
    </source>
</evidence>
<evidence type="ECO:0000313" key="7">
    <source>
        <dbReference type="EMBL" id="MEM5499988.1"/>
    </source>
</evidence>
<evidence type="ECO:0000256" key="5">
    <source>
        <dbReference type="ARBA" id="ARBA00023136"/>
    </source>
</evidence>
<dbReference type="PANTHER" id="PTHR11101">
    <property type="entry name" value="PHOSPHATE TRANSPORTER"/>
    <property type="match status" value="1"/>
</dbReference>
<comment type="caution">
    <text evidence="7">The sequence shown here is derived from an EMBL/GenBank/DDBJ whole genome shotgun (WGS) entry which is preliminary data.</text>
</comment>
<sequence>MTTPAKNPENRYVNDLRRLEYGQSQFFGMRGIVVPLGLSVLFLAIVGLLVGRLYSDLGNETLIVVIAAIVGGYMALNIGANDVANNMGPAVGGKVLTVLGAVLIAGICETAGALLAGGDVVSTVSKGIISPESGEISAENFRFLMLAALFAAGLWINLATWLSAPVSTTHSIVGGVLGAGVAASGFGLVDWDTMSLIAASWVISPVFGGAVAAGLLYLIKIKILNVEDRITAAKKWVPILIAVMAAAFTAYMATKGLSKVWKPSSLEIVIASVAAFVIAHWFAKPHIARKIVGRKNIKKDMYGLFDVPLIIGVALLSFAHGANDVANAVGPLAAIVSTLSGADEVASKVDIPIWVMVVGAFGIAIGLALFGPKLIAVVGEKITRLNSPRAYCVALSSAMTVLIASNLGLPVSSTHIAIGAVFGVGFLREYVENPNKRKLRPGHKLNATADDAFDAIAAHRKRRLVRRNFALSIAAAWVVTVPASALLSAIIYWLLQLL</sequence>
<name>A0ABU9T1H8_9HYPH</name>
<dbReference type="PANTHER" id="PTHR11101:SF80">
    <property type="entry name" value="PHOSPHATE TRANSPORTER"/>
    <property type="match status" value="1"/>
</dbReference>
<feature type="transmembrane region" description="Helical" evidence="6">
    <location>
        <begin position="195"/>
        <end position="216"/>
    </location>
</feature>
<evidence type="ECO:0000256" key="4">
    <source>
        <dbReference type="ARBA" id="ARBA00022989"/>
    </source>
</evidence>
<gene>
    <name evidence="7" type="ORF">WNY59_00140</name>
</gene>
<feature type="transmembrane region" description="Helical" evidence="6">
    <location>
        <begin position="415"/>
        <end position="431"/>
    </location>
</feature>
<feature type="transmembrane region" description="Helical" evidence="6">
    <location>
        <begin position="62"/>
        <end position="83"/>
    </location>
</feature>
<feature type="transmembrane region" description="Helical" evidence="6">
    <location>
        <begin position="95"/>
        <end position="116"/>
    </location>
</feature>
<keyword evidence="5 6" id="KW-0472">Membrane</keyword>
<feature type="transmembrane region" description="Helical" evidence="6">
    <location>
        <begin position="236"/>
        <end position="253"/>
    </location>
</feature>
<protein>
    <recommendedName>
        <fullName evidence="6">Phosphate transporter</fullName>
    </recommendedName>
</protein>
<organism evidence="7 8">
    <name type="scientific">Ahrensia kielensis</name>
    <dbReference type="NCBI Taxonomy" id="76980"/>
    <lineage>
        <taxon>Bacteria</taxon>
        <taxon>Pseudomonadati</taxon>
        <taxon>Pseudomonadota</taxon>
        <taxon>Alphaproteobacteria</taxon>
        <taxon>Hyphomicrobiales</taxon>
        <taxon>Ahrensiaceae</taxon>
        <taxon>Ahrensia</taxon>
    </lineage>
</organism>
<dbReference type="Pfam" id="PF01384">
    <property type="entry name" value="PHO4"/>
    <property type="match status" value="1"/>
</dbReference>
<dbReference type="Proteomes" id="UP001477870">
    <property type="component" value="Unassembled WGS sequence"/>
</dbReference>
<reference evidence="7 8" key="1">
    <citation type="submission" date="2024-03" db="EMBL/GenBank/DDBJ databases">
        <title>Community enrichment and isolation of bacterial strains for fucoidan degradation.</title>
        <authorList>
            <person name="Sichert A."/>
        </authorList>
    </citation>
    <scope>NUCLEOTIDE SEQUENCE [LARGE SCALE GENOMIC DNA]</scope>
    <source>
        <strain evidence="7 8">AS62</strain>
    </source>
</reference>
<evidence type="ECO:0000256" key="2">
    <source>
        <dbReference type="ARBA" id="ARBA00022448"/>
    </source>
</evidence>
<keyword evidence="3 6" id="KW-0812">Transmembrane</keyword>
<keyword evidence="8" id="KW-1185">Reference proteome</keyword>
<feature type="transmembrane region" description="Helical" evidence="6">
    <location>
        <begin position="265"/>
        <end position="283"/>
    </location>
</feature>
<keyword evidence="6" id="KW-0592">Phosphate transport</keyword>
<comment type="subcellular location">
    <subcellularLocation>
        <location evidence="1 6">Membrane</location>
        <topology evidence="1 6">Multi-pass membrane protein</topology>
    </subcellularLocation>
</comment>
<feature type="transmembrane region" description="Helical" evidence="6">
    <location>
        <begin position="304"/>
        <end position="322"/>
    </location>
</feature>
<feature type="transmembrane region" description="Helical" evidence="6">
    <location>
        <begin position="27"/>
        <end position="50"/>
    </location>
</feature>
<keyword evidence="2 6" id="KW-0813">Transport</keyword>
<evidence type="ECO:0000313" key="8">
    <source>
        <dbReference type="Proteomes" id="UP001477870"/>
    </source>
</evidence>
<feature type="transmembrane region" description="Helical" evidence="6">
    <location>
        <begin position="143"/>
        <end position="164"/>
    </location>
</feature>
<dbReference type="EMBL" id="JBBMQO010000001">
    <property type="protein sequence ID" value="MEM5499988.1"/>
    <property type="molecule type" value="Genomic_DNA"/>
</dbReference>
<evidence type="ECO:0000256" key="1">
    <source>
        <dbReference type="ARBA" id="ARBA00004141"/>
    </source>
</evidence>
<accession>A0ABU9T1H8</accession>
<evidence type="ECO:0000256" key="3">
    <source>
        <dbReference type="ARBA" id="ARBA00022692"/>
    </source>
</evidence>